<dbReference type="AlphaFoldDB" id="A0A7C2NYQ6"/>
<protein>
    <submittedName>
        <fullName evidence="3">Uncharacterized protein</fullName>
    </submittedName>
</protein>
<comment type="caution">
    <text evidence="3">The sequence shown here is derived from an EMBL/GenBank/DDBJ whole genome shotgun (WGS) entry which is preliminary data.</text>
</comment>
<feature type="region of interest" description="Disordered" evidence="1">
    <location>
        <begin position="71"/>
        <end position="91"/>
    </location>
</feature>
<organism evidence="3">
    <name type="scientific">Schlesneria paludicola</name>
    <dbReference type="NCBI Taxonomy" id="360056"/>
    <lineage>
        <taxon>Bacteria</taxon>
        <taxon>Pseudomonadati</taxon>
        <taxon>Planctomycetota</taxon>
        <taxon>Planctomycetia</taxon>
        <taxon>Planctomycetales</taxon>
        <taxon>Planctomycetaceae</taxon>
        <taxon>Schlesneria</taxon>
    </lineage>
</organism>
<feature type="transmembrane region" description="Helical" evidence="2">
    <location>
        <begin position="44"/>
        <end position="65"/>
    </location>
</feature>
<feature type="transmembrane region" description="Helical" evidence="2">
    <location>
        <begin position="7"/>
        <end position="32"/>
    </location>
</feature>
<gene>
    <name evidence="3" type="ORF">ENQ76_11455</name>
</gene>
<dbReference type="EMBL" id="DSOK01000318">
    <property type="protein sequence ID" value="HEN16069.1"/>
    <property type="molecule type" value="Genomic_DNA"/>
</dbReference>
<proteinExistence type="predicted"/>
<reference evidence="3" key="1">
    <citation type="journal article" date="2020" name="mSystems">
        <title>Genome- and Community-Level Interaction Insights into Carbon Utilization and Element Cycling Functions of Hydrothermarchaeota in Hydrothermal Sediment.</title>
        <authorList>
            <person name="Zhou Z."/>
            <person name="Liu Y."/>
            <person name="Xu W."/>
            <person name="Pan J."/>
            <person name="Luo Z.H."/>
            <person name="Li M."/>
        </authorList>
    </citation>
    <scope>NUCLEOTIDE SEQUENCE [LARGE SCALE GENOMIC DNA]</scope>
    <source>
        <strain evidence="3">SpSt-339</strain>
    </source>
</reference>
<sequence length="91" mass="9657">MKRGPGLLFHLAAAATVLFIVTVLALVATLFADPAAPVNVWLNAHATKLLLAEVAAIAVLGVAAMGRDQWLQRREDNQSRTEAAPQGTERA</sequence>
<evidence type="ECO:0000256" key="1">
    <source>
        <dbReference type="SAM" id="MobiDB-lite"/>
    </source>
</evidence>
<accession>A0A7C2NYQ6</accession>
<keyword evidence="2" id="KW-0812">Transmembrane</keyword>
<evidence type="ECO:0000256" key="2">
    <source>
        <dbReference type="SAM" id="Phobius"/>
    </source>
</evidence>
<name>A0A7C2NYQ6_9PLAN</name>
<keyword evidence="2" id="KW-1133">Transmembrane helix</keyword>
<evidence type="ECO:0000313" key="3">
    <source>
        <dbReference type="EMBL" id="HEN16069.1"/>
    </source>
</evidence>
<keyword evidence="2" id="KW-0472">Membrane</keyword>